<evidence type="ECO:0000256" key="3">
    <source>
        <dbReference type="ARBA" id="ARBA00039441"/>
    </source>
</evidence>
<dbReference type="GO" id="GO:0005762">
    <property type="term" value="C:mitochondrial large ribosomal subunit"/>
    <property type="evidence" value="ECO:0007669"/>
    <property type="project" value="TreeGrafter"/>
</dbReference>
<dbReference type="InterPro" id="IPR052104">
    <property type="entry name" value="Mito_Release_Factor_mL62"/>
</dbReference>
<dbReference type="SUPFAM" id="SSF110916">
    <property type="entry name" value="Peptidyl-tRNA hydrolase domain-like"/>
    <property type="match status" value="1"/>
</dbReference>
<keyword evidence="7" id="KW-1185">Reference proteome</keyword>
<gene>
    <name evidence="6" type="ORF">ILUMI_02437</name>
</gene>
<protein>
    <recommendedName>
        <fullName evidence="3">Large ribosomal subunit protein mL62</fullName>
        <ecNumber evidence="1">3.1.1.29</ecNumber>
    </recommendedName>
    <alternativeName>
        <fullName evidence="4">Peptidyl-tRNA hydrolase ICT1, mitochondrial</fullName>
    </alternativeName>
</protein>
<dbReference type="InterPro" id="IPR000352">
    <property type="entry name" value="Pep_chain_release_fac_I"/>
</dbReference>
<proteinExistence type="inferred from homology"/>
<evidence type="ECO:0000256" key="1">
    <source>
        <dbReference type="ARBA" id="ARBA00013260"/>
    </source>
</evidence>
<dbReference type="EC" id="3.1.1.29" evidence="1"/>
<dbReference type="GO" id="GO:0004045">
    <property type="term" value="F:peptidyl-tRNA hydrolase activity"/>
    <property type="evidence" value="ECO:0007669"/>
    <property type="project" value="UniProtKB-EC"/>
</dbReference>
<evidence type="ECO:0000313" key="7">
    <source>
        <dbReference type="Proteomes" id="UP000801492"/>
    </source>
</evidence>
<dbReference type="Pfam" id="PF00472">
    <property type="entry name" value="RF-1"/>
    <property type="match status" value="1"/>
</dbReference>
<dbReference type="Gene3D" id="3.30.160.20">
    <property type="match status" value="1"/>
</dbReference>
<accession>A0A8K0DDE7</accession>
<dbReference type="PANTHER" id="PTHR11075">
    <property type="entry name" value="PEPTIDE CHAIN RELEASE FACTOR"/>
    <property type="match status" value="1"/>
</dbReference>
<evidence type="ECO:0000256" key="2">
    <source>
        <dbReference type="ARBA" id="ARBA00038225"/>
    </source>
</evidence>
<organism evidence="6 7">
    <name type="scientific">Ignelater luminosus</name>
    <name type="common">Cucubano</name>
    <name type="synonym">Pyrophorus luminosus</name>
    <dbReference type="NCBI Taxonomy" id="2038154"/>
    <lineage>
        <taxon>Eukaryota</taxon>
        <taxon>Metazoa</taxon>
        <taxon>Ecdysozoa</taxon>
        <taxon>Arthropoda</taxon>
        <taxon>Hexapoda</taxon>
        <taxon>Insecta</taxon>
        <taxon>Pterygota</taxon>
        <taxon>Neoptera</taxon>
        <taxon>Endopterygota</taxon>
        <taxon>Coleoptera</taxon>
        <taxon>Polyphaga</taxon>
        <taxon>Elateriformia</taxon>
        <taxon>Elateroidea</taxon>
        <taxon>Elateridae</taxon>
        <taxon>Agrypninae</taxon>
        <taxon>Pyrophorini</taxon>
        <taxon>Ignelater</taxon>
    </lineage>
</organism>
<dbReference type="Proteomes" id="UP000801492">
    <property type="component" value="Unassembled WGS sequence"/>
</dbReference>
<reference evidence="6" key="1">
    <citation type="submission" date="2019-08" db="EMBL/GenBank/DDBJ databases">
        <title>The genome of the North American firefly Photinus pyralis.</title>
        <authorList>
            <consortium name="Photinus pyralis genome working group"/>
            <person name="Fallon T.R."/>
            <person name="Sander Lower S.E."/>
            <person name="Weng J.-K."/>
        </authorList>
    </citation>
    <scope>NUCLEOTIDE SEQUENCE</scope>
    <source>
        <strain evidence="6">TRF0915ILg1</strain>
        <tissue evidence="6">Whole body</tissue>
    </source>
</reference>
<feature type="domain" description="Prokaryotic-type class I peptide chain release factors" evidence="5">
    <location>
        <begin position="61"/>
        <end position="190"/>
    </location>
</feature>
<dbReference type="PANTHER" id="PTHR11075:SF54">
    <property type="entry name" value="LARGE RIBOSOMAL SUBUNIT PROTEIN ML62"/>
    <property type="match status" value="1"/>
</dbReference>
<comment type="similarity">
    <text evidence="2">Belongs to the prokaryotic/mitochondrial release factor family. Mitochondrion-specific ribosomal protein mL62 subfamily.</text>
</comment>
<evidence type="ECO:0000313" key="6">
    <source>
        <dbReference type="EMBL" id="KAF2903729.1"/>
    </source>
</evidence>
<name>A0A8K0DDE7_IGNLU</name>
<dbReference type="AlphaFoldDB" id="A0A8K0DDE7"/>
<dbReference type="OrthoDB" id="270639at2759"/>
<sequence length="199" mass="22813">MNVCGRSFCRGIQNYYNLTHQHRFLAYKSSIALEHLYPGSNLRISTPHKPASTSEKFSGYVPIDQIQLTYSKSTGPGGQNVNKVNTKVDLRFHLESANWLSENTKKKLATNLKTRITSEGFLVFRSDVTRSQQLNVADCLEKLRSAIREAEYEAPPPSLETAEKMRRRYEKATAERLLIKRERSQIKQNRSDPSIHDIL</sequence>
<dbReference type="GO" id="GO:0016150">
    <property type="term" value="F:translation release factor activity, codon nonspecific"/>
    <property type="evidence" value="ECO:0007669"/>
    <property type="project" value="TreeGrafter"/>
</dbReference>
<dbReference type="EMBL" id="VTPC01000943">
    <property type="protein sequence ID" value="KAF2903729.1"/>
    <property type="molecule type" value="Genomic_DNA"/>
</dbReference>
<comment type="caution">
    <text evidence="6">The sequence shown here is derived from an EMBL/GenBank/DDBJ whole genome shotgun (WGS) entry which is preliminary data.</text>
</comment>
<dbReference type="FunFam" id="3.30.160.20:FF:000046">
    <property type="entry name" value="Peptidyl-tRNA hydrolase ICT1"/>
    <property type="match status" value="1"/>
</dbReference>
<evidence type="ECO:0000256" key="4">
    <source>
        <dbReference type="ARBA" id="ARBA00041531"/>
    </source>
</evidence>
<dbReference type="GO" id="GO:0070126">
    <property type="term" value="P:mitochondrial translational termination"/>
    <property type="evidence" value="ECO:0007669"/>
    <property type="project" value="TreeGrafter"/>
</dbReference>
<evidence type="ECO:0000259" key="5">
    <source>
        <dbReference type="Pfam" id="PF00472"/>
    </source>
</evidence>